<evidence type="ECO:0000259" key="2">
    <source>
        <dbReference type="Pfam" id="PF13248"/>
    </source>
</evidence>
<name>A0AAU7DFV4_9BACT</name>
<keyword evidence="1" id="KW-1133">Transmembrane helix</keyword>
<dbReference type="InterPro" id="IPR059113">
    <property type="entry name" value="Znf_ribbon"/>
</dbReference>
<gene>
    <name evidence="3" type="ORF">P8935_18365</name>
</gene>
<dbReference type="RefSeq" id="WP_348261754.1">
    <property type="nucleotide sequence ID" value="NZ_CP121196.1"/>
</dbReference>
<keyword evidence="1" id="KW-0812">Transmembrane</keyword>
<dbReference type="Pfam" id="PF13248">
    <property type="entry name" value="Zn_ribbon_3"/>
    <property type="match status" value="1"/>
</dbReference>
<sequence length="136" mass="14381">MNTNCSKCGSHLAASWTFCPECGTSIAHEVHQRDHQHHPARGAFGGLYFGLVAAPILIFPGVLLCLLGWGIFLGVPMIVLGVIAPLLGPVMGMTERKGKCPACGTRMISVDDGKVHECPVCCEKFAIGDHGIVGAR</sequence>
<keyword evidence="1" id="KW-0472">Membrane</keyword>
<feature type="transmembrane region" description="Helical" evidence="1">
    <location>
        <begin position="42"/>
        <end position="60"/>
    </location>
</feature>
<feature type="transmembrane region" description="Helical" evidence="1">
    <location>
        <begin position="66"/>
        <end position="87"/>
    </location>
</feature>
<dbReference type="AlphaFoldDB" id="A0AAU7DFV4"/>
<feature type="domain" description="Putative zinc-ribbon" evidence="2">
    <location>
        <begin position="3"/>
        <end position="24"/>
    </location>
</feature>
<organism evidence="3">
    <name type="scientific">Telmatobacter sp. DSM 110680</name>
    <dbReference type="NCBI Taxonomy" id="3036704"/>
    <lineage>
        <taxon>Bacteria</taxon>
        <taxon>Pseudomonadati</taxon>
        <taxon>Acidobacteriota</taxon>
        <taxon>Terriglobia</taxon>
        <taxon>Terriglobales</taxon>
        <taxon>Acidobacteriaceae</taxon>
        <taxon>Telmatobacter</taxon>
    </lineage>
</organism>
<evidence type="ECO:0000256" key="1">
    <source>
        <dbReference type="SAM" id="Phobius"/>
    </source>
</evidence>
<protein>
    <submittedName>
        <fullName evidence="3">Zinc ribbon domain-containing protein</fullName>
    </submittedName>
</protein>
<dbReference type="EMBL" id="CP121196">
    <property type="protein sequence ID" value="XBH16525.1"/>
    <property type="molecule type" value="Genomic_DNA"/>
</dbReference>
<reference evidence="3" key="1">
    <citation type="submission" date="2023-03" db="EMBL/GenBank/DDBJ databases">
        <title>Edaphobacter sp.</title>
        <authorList>
            <person name="Huber K.J."/>
            <person name="Papendorf J."/>
            <person name="Pilke C."/>
            <person name="Bunk B."/>
            <person name="Sproeer C."/>
            <person name="Pester M."/>
        </authorList>
    </citation>
    <scope>NUCLEOTIDE SEQUENCE</scope>
    <source>
        <strain evidence="3">DSM 110680</strain>
    </source>
</reference>
<evidence type="ECO:0000313" key="3">
    <source>
        <dbReference type="EMBL" id="XBH16525.1"/>
    </source>
</evidence>
<accession>A0AAU7DFV4</accession>
<proteinExistence type="predicted"/>